<reference evidence="3" key="2">
    <citation type="submission" date="2015-06" db="EMBL/GenBank/DDBJ databases">
        <title>Environmentally co-occuring mercury resistance plasmids are genetically and phenotypically diverse and confer variable context-dependent fitness effects.</title>
        <authorList>
            <person name="Hall J.P.J."/>
            <person name="Harrison E."/>
            <person name="Lilley A.K."/>
            <person name="Paterson S."/>
            <person name="Spiers A.J."/>
            <person name="Brockhurst M.A."/>
        </authorList>
    </citation>
    <scope>NUCLEOTIDE SEQUENCE [LARGE SCALE GENOMIC DNA]</scope>
    <source>
        <strain evidence="3">SBW25</strain>
        <plasmid evidence="3">pQBR57</plasmid>
    </source>
</reference>
<geneLocation type="plasmid" evidence="3">
    <name>pQBR57</name>
</geneLocation>
<accession>A0A0G4E594</accession>
<feature type="transmembrane region" description="Helical" evidence="2">
    <location>
        <begin position="435"/>
        <end position="461"/>
    </location>
</feature>
<keyword evidence="3" id="KW-0614">Plasmid</keyword>
<feature type="transmembrane region" description="Helical" evidence="2">
    <location>
        <begin position="473"/>
        <end position="494"/>
    </location>
</feature>
<keyword evidence="2" id="KW-0812">Transmembrane</keyword>
<feature type="compositionally biased region" description="Low complexity" evidence="1">
    <location>
        <begin position="636"/>
        <end position="646"/>
    </location>
</feature>
<keyword evidence="2" id="KW-0472">Membrane</keyword>
<evidence type="ECO:0000256" key="2">
    <source>
        <dbReference type="SAM" id="Phobius"/>
    </source>
</evidence>
<reference evidence="3" key="1">
    <citation type="submission" date="2014-12" db="EMBL/GenBank/DDBJ databases">
        <authorList>
            <person name="Hall J."/>
        </authorList>
    </citation>
    <scope>NUCLEOTIDE SEQUENCE [LARGE SCALE GENOMIC DNA]</scope>
    <source>
        <strain evidence="3">SBW25</strain>
        <plasmid evidence="3">pQBR57</plasmid>
    </source>
</reference>
<feature type="transmembrane region" description="Helical" evidence="2">
    <location>
        <begin position="35"/>
        <end position="57"/>
    </location>
</feature>
<dbReference type="EMBL" id="LN713926">
    <property type="protein sequence ID" value="CEK42173.1"/>
    <property type="molecule type" value="Genomic_DNA"/>
</dbReference>
<keyword evidence="2" id="KW-1133">Transmembrane helix</keyword>
<organism evidence="3">
    <name type="scientific">Pseudomonas fluorescens (strain SBW25)</name>
    <dbReference type="NCBI Taxonomy" id="216595"/>
    <lineage>
        <taxon>Bacteria</taxon>
        <taxon>Pseudomonadati</taxon>
        <taxon>Pseudomonadota</taxon>
        <taxon>Gammaproteobacteria</taxon>
        <taxon>Pseudomonadales</taxon>
        <taxon>Pseudomonadaceae</taxon>
        <taxon>Pseudomonas</taxon>
    </lineage>
</organism>
<protein>
    <submittedName>
        <fullName evidence="3">Uncharacterized protein</fullName>
    </submittedName>
</protein>
<proteinExistence type="predicted"/>
<evidence type="ECO:0000256" key="1">
    <source>
        <dbReference type="SAM" id="MobiDB-lite"/>
    </source>
</evidence>
<dbReference type="AlphaFoldDB" id="A0A0G4E594"/>
<feature type="transmembrane region" description="Helical" evidence="2">
    <location>
        <begin position="64"/>
        <end position="83"/>
    </location>
</feature>
<feature type="region of interest" description="Disordered" evidence="1">
    <location>
        <begin position="621"/>
        <end position="663"/>
    </location>
</feature>
<evidence type="ECO:0000313" key="3">
    <source>
        <dbReference type="EMBL" id="CEK42173.1"/>
    </source>
</evidence>
<gene>
    <name evidence="3" type="ORF">PQBR57_0220</name>
</gene>
<name>A0A0G4E594_PSEFS</name>
<sequence>MDSSFAEWLYLQQIVGNFDGLVEYYFGSVAFFGPWFRQAGVGILYSMGLAWAGFCFVKAPVDRLQHGLAVLGMIMLCGFLLSPTTNTKNLGIRSGTELSWGGYYSYYMAGTMTSIFSDVLRAAWKNSIVEAAGGEGPNKEAIALAFNDQSQKFAEKWIQGEGKDAYIDYYQKCGNQALSAAKTPEEKAFLTSVGVGAATLGMTAAEADSMTQAMERVKTSGMDFSAWMTMVAASEGGMATSWAEAKMWESKQAKAREFLKNNLPDANNNIDGSKGYRLPETAYYKTLLAGQEAAQTSATPMFKSVSGSGGTLSTMLPKGATTTTPSGEDDYTFYPKNCAELFEVANATMASFRSGVKGVPGYENLPQAGSAVALSAANLVDQGVRDAMGDAAKQAGVDLKFDPELYKQAINNYTAAQDSMGNWFNKFMLNYKIPFTIAAMAMIVNILLVTFPVFACIAVVFGHKTLVTYFKLMAFPFIVVFTNNLLLILSANVISYNKVMKLAPETFMPGSVDLAGAIASMNTETVVYTVICVAEIAIARLILWDDVKAVTSMNLGAAATSATQTGMSLTGKALSMVAGAFAPFRMASTAAKAAKAAEGAKQTSNHIANISQAVSNIASKGGQFSQNMGGGSTNRGSNKNQNQPGGNPNGPGGPSLNPPPKNP</sequence>